<evidence type="ECO:0000313" key="9">
    <source>
        <dbReference type="EMBL" id="EFK96538.1"/>
    </source>
</evidence>
<evidence type="ECO:0000256" key="2">
    <source>
        <dbReference type="ARBA" id="ARBA00022448"/>
    </source>
</evidence>
<dbReference type="AlphaFoldDB" id="D9PIT4"/>
<keyword evidence="2" id="KW-0813">Transport</keyword>
<evidence type="ECO:0000256" key="5">
    <source>
        <dbReference type="ARBA" id="ARBA00023004"/>
    </source>
</evidence>
<feature type="transmembrane region" description="Helical" evidence="7">
    <location>
        <begin position="146"/>
        <end position="163"/>
    </location>
</feature>
<evidence type="ECO:0000256" key="1">
    <source>
        <dbReference type="ARBA" id="ARBA00004141"/>
    </source>
</evidence>
<keyword evidence="5" id="KW-0408">Iron</keyword>
<feature type="transmembrane region" description="Helical" evidence="7">
    <location>
        <begin position="114"/>
        <end position="134"/>
    </location>
</feature>
<proteinExistence type="inferred from homology"/>
<accession>D9PIT4</accession>
<keyword evidence="4 7" id="KW-1133">Transmembrane helix</keyword>
<dbReference type="PANTHER" id="PTHR36964:SF1">
    <property type="entry name" value="PROTEIN-METHIONINE-SULFOXIDE REDUCTASE HEME-BINDING SUBUNIT MSRQ"/>
    <property type="match status" value="1"/>
</dbReference>
<reference evidence="9" key="1">
    <citation type="submission" date="2010-07" db="EMBL/GenBank/DDBJ databases">
        <authorList>
            <consortium name="CONSOLIDER consortium CSD2007-00005"/>
            <person name="Guazzaroni M.-E."/>
            <person name="Richter M."/>
            <person name="Garcia-Salamanca A."/>
            <person name="Yarza P."/>
            <person name="Ferrer M."/>
        </authorList>
    </citation>
    <scope>NUCLEOTIDE SEQUENCE</scope>
</reference>
<dbReference type="GO" id="GO:0010181">
    <property type="term" value="F:FMN binding"/>
    <property type="evidence" value="ECO:0007669"/>
    <property type="project" value="TreeGrafter"/>
</dbReference>
<keyword evidence="3 7" id="KW-0812">Transmembrane</keyword>
<dbReference type="Pfam" id="PF01794">
    <property type="entry name" value="Ferric_reduct"/>
    <property type="match status" value="1"/>
</dbReference>
<dbReference type="HAMAP" id="MF_01207">
    <property type="entry name" value="MsrQ"/>
    <property type="match status" value="1"/>
</dbReference>
<protein>
    <submittedName>
        <fullName evidence="9">Ferric reductase-like transmembrane subunit</fullName>
    </submittedName>
</protein>
<dbReference type="GO" id="GO:0020037">
    <property type="term" value="F:heme binding"/>
    <property type="evidence" value="ECO:0007669"/>
    <property type="project" value="TreeGrafter"/>
</dbReference>
<dbReference type="GO" id="GO:0016679">
    <property type="term" value="F:oxidoreductase activity, acting on diphenols and related substances as donors"/>
    <property type="evidence" value="ECO:0007669"/>
    <property type="project" value="TreeGrafter"/>
</dbReference>
<dbReference type="InterPro" id="IPR013130">
    <property type="entry name" value="Fe3_Rdtase_TM_dom"/>
</dbReference>
<feature type="transmembrane region" description="Helical" evidence="7">
    <location>
        <begin position="48"/>
        <end position="65"/>
    </location>
</feature>
<dbReference type="PANTHER" id="PTHR36964">
    <property type="entry name" value="PROTEIN-METHIONINE-SULFOXIDE REDUCTASE HEME-BINDING SUBUNIT MSRQ"/>
    <property type="match status" value="1"/>
</dbReference>
<feature type="transmembrane region" description="Helical" evidence="7">
    <location>
        <begin position="169"/>
        <end position="187"/>
    </location>
</feature>
<reference evidence="9" key="2">
    <citation type="journal article" date="2011" name="Microb. Ecol.">
        <title>Taxonomic and Functional Metagenomic Profiling of the Microbial Community in the Anoxic Sediment of a Sub-saline Shallow Lake (Laguna de Carrizo, Central Spain).</title>
        <authorList>
            <person name="Ferrer M."/>
            <person name="Guazzaroni M.E."/>
            <person name="Richter M."/>
            <person name="Garcia-Salamanca A."/>
            <person name="Yarza P."/>
            <person name="Suarez-Suarez A."/>
            <person name="Solano J."/>
            <person name="Alcaide M."/>
            <person name="van Dillewijn P."/>
            <person name="Molina-Henares M.A."/>
            <person name="Lopez-Cortes N."/>
            <person name="Al-Ramahi Y."/>
            <person name="Guerrero C."/>
            <person name="Acosta A."/>
            <person name="de Eugenio L.I."/>
            <person name="Martinez V."/>
            <person name="Marques S."/>
            <person name="Rojo F."/>
            <person name="Santero E."/>
            <person name="Genilloud O."/>
            <person name="Perez-Perez J."/>
            <person name="Rossello-Mora R."/>
            <person name="Ramos J.L."/>
        </authorList>
    </citation>
    <scope>NUCLEOTIDE SEQUENCE</scope>
</reference>
<dbReference type="GO" id="GO:0005886">
    <property type="term" value="C:plasma membrane"/>
    <property type="evidence" value="ECO:0007669"/>
    <property type="project" value="TreeGrafter"/>
</dbReference>
<dbReference type="EMBL" id="ADZX01000452">
    <property type="protein sequence ID" value="EFK96538.1"/>
    <property type="molecule type" value="Genomic_DNA"/>
</dbReference>
<feature type="transmembrane region" description="Helical" evidence="7">
    <location>
        <begin position="77"/>
        <end position="94"/>
    </location>
</feature>
<evidence type="ECO:0000256" key="4">
    <source>
        <dbReference type="ARBA" id="ARBA00022989"/>
    </source>
</evidence>
<evidence type="ECO:0000256" key="6">
    <source>
        <dbReference type="ARBA" id="ARBA00023136"/>
    </source>
</evidence>
<evidence type="ECO:0000256" key="7">
    <source>
        <dbReference type="SAM" id="Phobius"/>
    </source>
</evidence>
<evidence type="ECO:0000256" key="3">
    <source>
        <dbReference type="ARBA" id="ARBA00022692"/>
    </source>
</evidence>
<keyword evidence="6 7" id="KW-0472">Membrane</keyword>
<organism evidence="9">
    <name type="scientific">sediment metagenome</name>
    <dbReference type="NCBI Taxonomy" id="749907"/>
    <lineage>
        <taxon>unclassified sequences</taxon>
        <taxon>metagenomes</taxon>
        <taxon>ecological metagenomes</taxon>
    </lineage>
</organism>
<name>D9PIT4_9ZZZZ</name>
<gene>
    <name evidence="9" type="ORF">LDC_1441</name>
</gene>
<evidence type="ECO:0000259" key="8">
    <source>
        <dbReference type="Pfam" id="PF01794"/>
    </source>
</evidence>
<sequence length="212" mass="23897">MRRFLKPLLFVLCALPLAWLLARAFGVAGAGLGPNPIDEIMDRLGEWGLRLLLATLMVSPLAVTLRKPWLMGLRRMLGLYAFAYLSLHFLNWLVLDQWFDLPAIAADIVKRPYITVGFAAFLMLVPLAVTSTAGWMRRLGRRWHRLHQLVYPAAILGCVHFWWQVKADWREPAVYAVVLAVLLAWRVRRARGRRSRASAAARLGAQSTTAAG</sequence>
<comment type="subcellular location">
    <subcellularLocation>
        <location evidence="1">Membrane</location>
        <topology evidence="1">Multi-pass membrane protein</topology>
    </subcellularLocation>
</comment>
<comment type="caution">
    <text evidence="9">The sequence shown here is derived from an EMBL/GenBank/DDBJ whole genome shotgun (WGS) entry which is preliminary data.</text>
</comment>
<dbReference type="InterPro" id="IPR022837">
    <property type="entry name" value="MsrQ-like"/>
</dbReference>
<feature type="domain" description="Ferric oxidoreductase" evidence="8">
    <location>
        <begin position="45"/>
        <end position="158"/>
    </location>
</feature>